<dbReference type="PANTHER" id="PTHR41775:SF1">
    <property type="entry name" value="PEPTIDASE M6-LIKE DOMAIN-CONTAINING PROTEIN"/>
    <property type="match status" value="1"/>
</dbReference>
<dbReference type="InterPro" id="IPR022409">
    <property type="entry name" value="PKD/Chitinase_dom"/>
</dbReference>
<feature type="signal peptide" evidence="1">
    <location>
        <begin position="1"/>
        <end position="24"/>
    </location>
</feature>
<keyword evidence="4" id="KW-1185">Reference proteome</keyword>
<dbReference type="SMART" id="SM00089">
    <property type="entry name" value="PKD"/>
    <property type="match status" value="2"/>
</dbReference>
<dbReference type="InterPro" id="IPR008757">
    <property type="entry name" value="Peptidase_M6-like_domain"/>
</dbReference>
<keyword evidence="1" id="KW-0732">Signal</keyword>
<dbReference type="InterPro" id="IPR035986">
    <property type="entry name" value="PKD_dom_sf"/>
</dbReference>
<feature type="domain" description="PKD" evidence="2">
    <location>
        <begin position="818"/>
        <end position="904"/>
    </location>
</feature>
<accession>A0ABZ0K0K5</accession>
<dbReference type="CDD" id="cd00146">
    <property type="entry name" value="PKD"/>
    <property type="match status" value="2"/>
</dbReference>
<sequence length="939" mass="101008">MRSIHKGILFGIVSAILMMSNSIAAPIVASSADANIVDEERVLYWLIKRGEVASDASDFEKQLAVDAFIARSKLPNKISLREARNEAKRLQQSKQASKQLKVSGAATTALINKTVKVMAVLIDFPDLPHDDNGLSSSDTEMFYSSYPAEHYQNLLFSTNGYAGPSGQTLMTGYQYYQAESGQTLFFTGTVQGWYRAANNAAYYGGNSGGAADDVNAAELVKEAVAAAAAQMNEVELASYDIEDPYDFNQNGIIDEPDGEIDHVMIFHSSIGEEVGGGMLGGDAIWSHRASIFPFDIPGTDMMLSTYTIQPIDAALGVCVHEFGHDLGLKDEYDISGGGQGSPVGNWSVMASGSWAGAIRGTEPVGFSPYARAYLQERYQGNWVSEQKLLLSSLDGSGLEVALVEAVNHEGVNQISLDIPPEELDFTAPYSGDYQFYSDQGDLLSHAMSLDVELPVATSLVLTMQAHWNIELDYDYAQVMVDGVALAGNYTKASNDTNSAKNIITGSSSELPAAQGDNSWVELEYDLSAYAGRNVRLSIRYTTDAYVGDYGIVIDDISIMQAGEPWLFIGAETTGEAAFAGFLRVSDKRPGKDRRYLVQLRSHKGVDQGLSDERYDPGVVLWLENNNYSTNEVSDHAGYSLIGVVDADQNLIGYLDSEFQMRDAAFSLFNQSAYTRNGSTDRHLSGHKLFADTNDYSAPLQPESGMQLPELGLSMEVMAQAEDSSTATVQFTYTGSAVPSTELTAVIEYVQQGAQVSFSANVNGGDGNYEYAWDFGVDDAVSALTKPSYTYSEEGSYLVTLTITDGNGVVFTNSSTVTISAALDASFTSTVNGLVVTFVNLSTGGNGELSYLWEFGDGVISSQVSPSHSYGSTGDYSVVLTVTDSDGQQQSETNIVSVKSTATTDTTSTQKSGSGGGLGMLSLLCLLFFASFRRTKSVCV</sequence>
<name>A0ABZ0K0K5_9GAMM</name>
<gene>
    <name evidence="3" type="ORF">RGE70_00320</name>
</gene>
<dbReference type="Pfam" id="PF20774">
    <property type="entry name" value="InhA-like_VEG"/>
    <property type="match status" value="1"/>
</dbReference>
<dbReference type="InterPro" id="IPR000601">
    <property type="entry name" value="PKD_dom"/>
</dbReference>
<dbReference type="Pfam" id="PF20773">
    <property type="entry name" value="InhA-like_MAM"/>
    <property type="match status" value="1"/>
</dbReference>
<evidence type="ECO:0000313" key="3">
    <source>
        <dbReference type="EMBL" id="WOT05306.1"/>
    </source>
</evidence>
<reference evidence="3 4" key="1">
    <citation type="submission" date="2023-10" db="EMBL/GenBank/DDBJ databases">
        <title>Complete genome sequence of Shewanella sp. DAU334.</title>
        <authorList>
            <person name="Lee Y.-S."/>
            <person name="Jeong H.-R."/>
            <person name="Hwang E.-J."/>
            <person name="Choi Y.-L."/>
            <person name="Kim G.-D."/>
        </authorList>
    </citation>
    <scope>NUCLEOTIDE SEQUENCE [LARGE SCALE GENOMIC DNA]</scope>
    <source>
        <strain evidence="3 4">DAU334</strain>
    </source>
</reference>
<dbReference type="Gene3D" id="2.60.40.10">
    <property type="entry name" value="Immunoglobulins"/>
    <property type="match status" value="2"/>
</dbReference>
<dbReference type="EMBL" id="CP136522">
    <property type="protein sequence ID" value="WOT05306.1"/>
    <property type="molecule type" value="Genomic_DNA"/>
</dbReference>
<dbReference type="InterPro" id="IPR048665">
    <property type="entry name" value="InhA-like_VEG"/>
</dbReference>
<feature type="domain" description="PKD" evidence="2">
    <location>
        <begin position="738"/>
        <end position="825"/>
    </location>
</feature>
<dbReference type="Pfam" id="PF05547">
    <property type="entry name" value="Peptidase_M6"/>
    <property type="match status" value="1"/>
</dbReference>
<dbReference type="Proteomes" id="UP001529491">
    <property type="component" value="Chromosome"/>
</dbReference>
<evidence type="ECO:0000259" key="2">
    <source>
        <dbReference type="PROSITE" id="PS50093"/>
    </source>
</evidence>
<dbReference type="RefSeq" id="WP_310469569.1">
    <property type="nucleotide sequence ID" value="NZ_CP136522.1"/>
</dbReference>
<dbReference type="PANTHER" id="PTHR41775">
    <property type="entry name" value="SECRETED PROTEIN-RELATED"/>
    <property type="match status" value="1"/>
</dbReference>
<dbReference type="SUPFAM" id="SSF55486">
    <property type="entry name" value="Metalloproteases ('zincins'), catalytic domain"/>
    <property type="match status" value="1"/>
</dbReference>
<dbReference type="SUPFAM" id="SSF49299">
    <property type="entry name" value="PKD domain"/>
    <property type="match status" value="2"/>
</dbReference>
<dbReference type="InterPro" id="IPR013783">
    <property type="entry name" value="Ig-like_fold"/>
</dbReference>
<evidence type="ECO:0000313" key="4">
    <source>
        <dbReference type="Proteomes" id="UP001529491"/>
    </source>
</evidence>
<evidence type="ECO:0000256" key="1">
    <source>
        <dbReference type="SAM" id="SignalP"/>
    </source>
</evidence>
<organism evidence="3 4">
    <name type="scientific">Shewanella youngdeokensis</name>
    <dbReference type="NCBI Taxonomy" id="2999068"/>
    <lineage>
        <taxon>Bacteria</taxon>
        <taxon>Pseudomonadati</taxon>
        <taxon>Pseudomonadota</taxon>
        <taxon>Gammaproteobacteria</taxon>
        <taxon>Alteromonadales</taxon>
        <taxon>Shewanellaceae</taxon>
        <taxon>Shewanella</taxon>
    </lineage>
</organism>
<dbReference type="NCBIfam" id="TIGR03296">
    <property type="entry name" value="M6dom_TIGR03296"/>
    <property type="match status" value="1"/>
</dbReference>
<proteinExistence type="predicted"/>
<dbReference type="PROSITE" id="PS50093">
    <property type="entry name" value="PKD"/>
    <property type="match status" value="2"/>
</dbReference>
<feature type="chain" id="PRO_5045073091" evidence="1">
    <location>
        <begin position="25"/>
        <end position="939"/>
    </location>
</feature>
<protein>
    <submittedName>
        <fullName evidence="3">Immune inhibitor A</fullName>
    </submittedName>
</protein>
<dbReference type="Pfam" id="PF18911">
    <property type="entry name" value="PKD_4"/>
    <property type="match status" value="2"/>
</dbReference>